<sequence>MAPRRNIRKPSQRSASVALQTAGKLAGIGGVALVGQLVYVAVTTPRLPPPEKSGHAFDLNGILVQYDNEDIKNGSLDNSEPLTEEFNLVLVGDSPVEGIGCRYHKDSMGGQTALAFSRTLNSRPVRYWSFGKSGLTAAGIQSNMCPLMKKISASRRIDAIVISCGVNNVLSNHSAGRFRKEVETLLDSISANFDVENEIGACKPIIIVMGILDFSYMPFLPWPLSSVLGWRSRCLQREMEAVIEERQKHQALSVSSGENDCNLTIAKIPPFGDILSGLRNDLLPDIKKNDLSKLCLNDFFANDGFHPAKYGTTAVGHLLALSYMKLCQGSIMKT</sequence>
<dbReference type="Pfam" id="PF00657">
    <property type="entry name" value="Lipase_GDSL"/>
    <property type="match status" value="1"/>
</dbReference>
<gene>
    <name evidence="2" type="ORF">CHYS00102_LOCUS20422</name>
</gene>
<name>A0A7S1BQH5_9STRA</name>
<evidence type="ECO:0008006" key="3">
    <source>
        <dbReference type="Google" id="ProtNLM"/>
    </source>
</evidence>
<keyword evidence="1" id="KW-0472">Membrane</keyword>
<dbReference type="EMBL" id="HBFR01028164">
    <property type="protein sequence ID" value="CAD8893213.1"/>
    <property type="molecule type" value="Transcribed_RNA"/>
</dbReference>
<keyword evidence="1" id="KW-0812">Transmembrane</keyword>
<protein>
    <recommendedName>
        <fullName evidence="3">SGNH hydrolase-type esterase domain-containing protein</fullName>
    </recommendedName>
</protein>
<dbReference type="AlphaFoldDB" id="A0A7S1BQH5"/>
<dbReference type="InterPro" id="IPR001087">
    <property type="entry name" value="GDSL"/>
</dbReference>
<dbReference type="InterPro" id="IPR036514">
    <property type="entry name" value="SGNH_hydro_sf"/>
</dbReference>
<dbReference type="Gene3D" id="3.40.50.1110">
    <property type="entry name" value="SGNH hydrolase"/>
    <property type="match status" value="1"/>
</dbReference>
<dbReference type="GO" id="GO:0016788">
    <property type="term" value="F:hydrolase activity, acting on ester bonds"/>
    <property type="evidence" value="ECO:0007669"/>
    <property type="project" value="InterPro"/>
</dbReference>
<keyword evidence="1" id="KW-1133">Transmembrane helix</keyword>
<accession>A0A7S1BQH5</accession>
<proteinExistence type="predicted"/>
<organism evidence="2">
    <name type="scientific">Corethron hystrix</name>
    <dbReference type="NCBI Taxonomy" id="216773"/>
    <lineage>
        <taxon>Eukaryota</taxon>
        <taxon>Sar</taxon>
        <taxon>Stramenopiles</taxon>
        <taxon>Ochrophyta</taxon>
        <taxon>Bacillariophyta</taxon>
        <taxon>Coscinodiscophyceae</taxon>
        <taxon>Corethrophycidae</taxon>
        <taxon>Corethrales</taxon>
        <taxon>Corethraceae</taxon>
        <taxon>Corethron</taxon>
    </lineage>
</organism>
<feature type="transmembrane region" description="Helical" evidence="1">
    <location>
        <begin position="21"/>
        <end position="42"/>
    </location>
</feature>
<reference evidence="2" key="1">
    <citation type="submission" date="2021-01" db="EMBL/GenBank/DDBJ databases">
        <authorList>
            <person name="Corre E."/>
            <person name="Pelletier E."/>
            <person name="Niang G."/>
            <person name="Scheremetjew M."/>
            <person name="Finn R."/>
            <person name="Kale V."/>
            <person name="Holt S."/>
            <person name="Cochrane G."/>
            <person name="Meng A."/>
            <person name="Brown T."/>
            <person name="Cohen L."/>
        </authorList>
    </citation>
    <scope>NUCLEOTIDE SEQUENCE</scope>
    <source>
        <strain evidence="2">308</strain>
    </source>
</reference>
<dbReference type="SUPFAM" id="SSF52266">
    <property type="entry name" value="SGNH hydrolase"/>
    <property type="match status" value="1"/>
</dbReference>
<evidence type="ECO:0000256" key="1">
    <source>
        <dbReference type="SAM" id="Phobius"/>
    </source>
</evidence>
<evidence type="ECO:0000313" key="2">
    <source>
        <dbReference type="EMBL" id="CAD8893213.1"/>
    </source>
</evidence>